<dbReference type="PANTHER" id="PTHR12882:SF1">
    <property type="entry name" value="TRANSCRIPTION ELONGATION FACTOR SPT4"/>
    <property type="match status" value="1"/>
</dbReference>
<dbReference type="GO" id="GO:0008270">
    <property type="term" value="F:zinc ion binding"/>
    <property type="evidence" value="ECO:0007669"/>
    <property type="project" value="InterPro"/>
</dbReference>
<dbReference type="Proteomes" id="UP001300502">
    <property type="component" value="Unassembled WGS sequence"/>
</dbReference>
<dbReference type="PANTHER" id="PTHR12882">
    <property type="entry name" value="SUPPRESSOR OF TY 4"/>
    <property type="match status" value="1"/>
</dbReference>
<reference evidence="7 8" key="1">
    <citation type="submission" date="2022-07" db="EMBL/GenBank/DDBJ databases">
        <title>Genome-wide signatures of adaptation to extreme environments.</title>
        <authorList>
            <person name="Cho C.H."/>
            <person name="Yoon H.S."/>
        </authorList>
    </citation>
    <scope>NUCLEOTIDE SEQUENCE [LARGE SCALE GENOMIC DNA]</scope>
    <source>
        <strain evidence="7 8">108.79 E11</strain>
    </source>
</reference>
<dbReference type="SUPFAM" id="SSF63393">
    <property type="entry name" value="RNA polymerase subunits"/>
    <property type="match status" value="1"/>
</dbReference>
<proteinExistence type="inferred from homology"/>
<dbReference type="Pfam" id="PF06093">
    <property type="entry name" value="Spt4"/>
    <property type="match status" value="1"/>
</dbReference>
<dbReference type="CDD" id="cd07973">
    <property type="entry name" value="Spt4"/>
    <property type="match status" value="1"/>
</dbReference>
<dbReference type="PIRSF" id="PIRSF025023">
    <property type="entry name" value="Spt4"/>
    <property type="match status" value="1"/>
</dbReference>
<dbReference type="InterPro" id="IPR038510">
    <property type="entry name" value="Spt4_sf"/>
</dbReference>
<evidence type="ECO:0000256" key="4">
    <source>
        <dbReference type="ARBA" id="ARBA00023242"/>
    </source>
</evidence>
<dbReference type="EMBL" id="JANCYU010000048">
    <property type="protein sequence ID" value="KAK4527149.1"/>
    <property type="molecule type" value="Genomic_DNA"/>
</dbReference>
<dbReference type="Gene3D" id="3.30.40.210">
    <property type="match status" value="1"/>
</dbReference>
<dbReference type="GO" id="GO:0000993">
    <property type="term" value="F:RNA polymerase II complex binding"/>
    <property type="evidence" value="ECO:0007669"/>
    <property type="project" value="TreeGrafter"/>
</dbReference>
<dbReference type="InterPro" id="IPR009287">
    <property type="entry name" value="Spt4"/>
</dbReference>
<sequence>MKYKQAVLSENVIPQEVSANKLRACMVCGLVKTFNQFVVFGCENCPGLIDVRVADRERVATVTTSLFSGLVSITRPLDSWVAKWQRVARLVPGCYAIAVRAALPEDIVEELEEKGLQVPRTRATAAAYEYS</sequence>
<evidence type="ECO:0000313" key="7">
    <source>
        <dbReference type="EMBL" id="KAK4527149.1"/>
    </source>
</evidence>
<dbReference type="GO" id="GO:0032044">
    <property type="term" value="C:DSIF complex"/>
    <property type="evidence" value="ECO:0007669"/>
    <property type="project" value="TreeGrafter"/>
</dbReference>
<evidence type="ECO:0000259" key="6">
    <source>
        <dbReference type="SMART" id="SM01389"/>
    </source>
</evidence>
<protein>
    <recommendedName>
        <fullName evidence="6">Spt4/RpoE2 zinc finger domain-containing protein</fullName>
    </recommendedName>
</protein>
<comment type="caution">
    <text evidence="7">The sequence shown here is derived from an EMBL/GenBank/DDBJ whole genome shotgun (WGS) entry which is preliminary data.</text>
</comment>
<evidence type="ECO:0000256" key="3">
    <source>
        <dbReference type="ARBA" id="ARBA00023163"/>
    </source>
</evidence>
<dbReference type="InterPro" id="IPR022800">
    <property type="entry name" value="Spt4/RpoE2_Znf"/>
</dbReference>
<dbReference type="SMART" id="SM01389">
    <property type="entry name" value="Spt4"/>
    <property type="match status" value="1"/>
</dbReference>
<dbReference type="GO" id="GO:0006355">
    <property type="term" value="P:regulation of DNA-templated transcription"/>
    <property type="evidence" value="ECO:0007669"/>
    <property type="project" value="InterPro"/>
</dbReference>
<comment type="similarity">
    <text evidence="2 5">Belongs to the SPT4 family.</text>
</comment>
<comment type="subcellular location">
    <subcellularLocation>
        <location evidence="1 5">Nucleus</location>
    </subcellularLocation>
</comment>
<name>A0AAV9IIK8_9RHOD</name>
<dbReference type="InterPro" id="IPR029040">
    <property type="entry name" value="RPABC4/Spt4"/>
</dbReference>
<evidence type="ECO:0000256" key="5">
    <source>
        <dbReference type="PIRNR" id="PIRNR025023"/>
    </source>
</evidence>
<feature type="domain" description="Spt4/RpoE2 zinc finger" evidence="6">
    <location>
        <begin position="22"/>
        <end position="100"/>
    </location>
</feature>
<gene>
    <name evidence="7" type="ORF">GAYE_SCF35G5071</name>
</gene>
<keyword evidence="4 5" id="KW-0539">Nucleus</keyword>
<dbReference type="AlphaFoldDB" id="A0AAV9IIK8"/>
<evidence type="ECO:0000256" key="2">
    <source>
        <dbReference type="ARBA" id="ARBA00010464"/>
    </source>
</evidence>
<keyword evidence="3 5" id="KW-0804">Transcription</keyword>
<dbReference type="GO" id="GO:0140673">
    <property type="term" value="P:transcription elongation-coupled chromatin remodeling"/>
    <property type="evidence" value="ECO:0007669"/>
    <property type="project" value="InterPro"/>
</dbReference>
<evidence type="ECO:0000313" key="8">
    <source>
        <dbReference type="Proteomes" id="UP001300502"/>
    </source>
</evidence>
<keyword evidence="8" id="KW-1185">Reference proteome</keyword>
<organism evidence="7 8">
    <name type="scientific">Galdieria yellowstonensis</name>
    <dbReference type="NCBI Taxonomy" id="3028027"/>
    <lineage>
        <taxon>Eukaryota</taxon>
        <taxon>Rhodophyta</taxon>
        <taxon>Bangiophyceae</taxon>
        <taxon>Galdieriales</taxon>
        <taxon>Galdieriaceae</taxon>
        <taxon>Galdieria</taxon>
    </lineage>
</organism>
<evidence type="ECO:0000256" key="1">
    <source>
        <dbReference type="ARBA" id="ARBA00004123"/>
    </source>
</evidence>
<accession>A0AAV9IIK8</accession>